<keyword evidence="1" id="KW-1133">Transmembrane helix</keyword>
<accession>A0A1I3LWF1</accession>
<dbReference type="InterPro" id="IPR009476">
    <property type="entry name" value="DUF1097"/>
</dbReference>
<keyword evidence="1" id="KW-0812">Transmembrane</keyword>
<dbReference type="AlphaFoldDB" id="A0A1I3LWF1"/>
<dbReference type="OrthoDB" id="8396882at2"/>
<evidence type="ECO:0000313" key="3">
    <source>
        <dbReference type="Proteomes" id="UP000199548"/>
    </source>
</evidence>
<feature type="transmembrane region" description="Helical" evidence="1">
    <location>
        <begin position="138"/>
        <end position="160"/>
    </location>
</feature>
<sequence>MNHPRTSRQGYVLITVVAAVSAAIASATALALSLPVWAMFMGWIAFFSRGLTTRSTVENLGCVWLGISIGTLAATGIGMLAPALGVGVALPIVVFAVAIVVVGIRGMPVMNNLLAYFLGLVTWFASELAPSIENVVQLAAAGAIGSAAGWVSHFAPRWILRATGSVRQTT</sequence>
<feature type="transmembrane region" description="Helical" evidence="1">
    <location>
        <begin position="83"/>
        <end position="104"/>
    </location>
</feature>
<dbReference type="RefSeq" id="WP_091012738.1">
    <property type="nucleotide sequence ID" value="NZ_CP041743.1"/>
</dbReference>
<evidence type="ECO:0000313" key="2">
    <source>
        <dbReference type="EMBL" id="SFI89088.1"/>
    </source>
</evidence>
<evidence type="ECO:0000256" key="1">
    <source>
        <dbReference type="SAM" id="Phobius"/>
    </source>
</evidence>
<reference evidence="2 3" key="1">
    <citation type="submission" date="2016-10" db="EMBL/GenBank/DDBJ databases">
        <authorList>
            <person name="de Groot N.N."/>
        </authorList>
    </citation>
    <scope>NUCLEOTIDE SEQUENCE [LARGE SCALE GENOMIC DNA]</scope>
    <source>
        <strain evidence="2 3">LMG 23650</strain>
    </source>
</reference>
<keyword evidence="3" id="KW-1185">Reference proteome</keyword>
<dbReference type="Pfam" id="PF06496">
    <property type="entry name" value="DUF1097"/>
    <property type="match status" value="1"/>
</dbReference>
<keyword evidence="1" id="KW-0472">Membrane</keyword>
<evidence type="ECO:0008006" key="4">
    <source>
        <dbReference type="Google" id="ProtNLM"/>
    </source>
</evidence>
<feature type="transmembrane region" description="Helical" evidence="1">
    <location>
        <begin position="113"/>
        <end position="132"/>
    </location>
</feature>
<feature type="transmembrane region" description="Helical" evidence="1">
    <location>
        <begin position="12"/>
        <end position="45"/>
    </location>
</feature>
<dbReference type="Proteomes" id="UP000199548">
    <property type="component" value="Unassembled WGS sequence"/>
</dbReference>
<organism evidence="2 3">
    <name type="scientific">Paraburkholderia megapolitana</name>
    <dbReference type="NCBI Taxonomy" id="420953"/>
    <lineage>
        <taxon>Bacteria</taxon>
        <taxon>Pseudomonadati</taxon>
        <taxon>Pseudomonadota</taxon>
        <taxon>Betaproteobacteria</taxon>
        <taxon>Burkholderiales</taxon>
        <taxon>Burkholderiaceae</taxon>
        <taxon>Paraburkholderia</taxon>
    </lineage>
</organism>
<dbReference type="EMBL" id="FOQU01000004">
    <property type="protein sequence ID" value="SFI89088.1"/>
    <property type="molecule type" value="Genomic_DNA"/>
</dbReference>
<gene>
    <name evidence="2" type="ORF">SAMN05192543_104601</name>
</gene>
<protein>
    <recommendedName>
        <fullName evidence="4">DUF1097 domain-containing protein</fullName>
    </recommendedName>
</protein>
<name>A0A1I3LWF1_9BURK</name>
<proteinExistence type="predicted"/>